<dbReference type="RefSeq" id="XP_457896.2">
    <property type="nucleotide sequence ID" value="XM_457896.1"/>
</dbReference>
<dbReference type="CDD" id="cd15860">
    <property type="entry name" value="SNARE_USE1"/>
    <property type="match status" value="1"/>
</dbReference>
<evidence type="ECO:0000256" key="3">
    <source>
        <dbReference type="ARBA" id="ARBA00022448"/>
    </source>
</evidence>
<reference evidence="11 12" key="1">
    <citation type="journal article" date="2004" name="Nature">
        <title>Genome evolution in yeasts.</title>
        <authorList>
            <consortium name="Genolevures"/>
            <person name="Dujon B."/>
            <person name="Sherman D."/>
            <person name="Fischer G."/>
            <person name="Durrens P."/>
            <person name="Casaregola S."/>
            <person name="Lafontaine I."/>
            <person name="de Montigny J."/>
            <person name="Marck C."/>
            <person name="Neuveglise C."/>
            <person name="Talla E."/>
            <person name="Goffard N."/>
            <person name="Frangeul L."/>
            <person name="Aigle M."/>
            <person name="Anthouard V."/>
            <person name="Babour A."/>
            <person name="Barbe V."/>
            <person name="Barnay S."/>
            <person name="Blanchin S."/>
            <person name="Beckerich J.M."/>
            <person name="Beyne E."/>
            <person name="Bleykasten C."/>
            <person name="Boisrame A."/>
            <person name="Boyer J."/>
            <person name="Cattolico L."/>
            <person name="Confanioleri F."/>
            <person name="de Daruvar A."/>
            <person name="Despons L."/>
            <person name="Fabre E."/>
            <person name="Fairhead C."/>
            <person name="Ferry-Dumazet H."/>
            <person name="Groppi A."/>
            <person name="Hantraye F."/>
            <person name="Hennequin C."/>
            <person name="Jauniaux N."/>
            <person name="Joyet P."/>
            <person name="Kachouri R."/>
            <person name="Kerrest A."/>
            <person name="Koszul R."/>
            <person name="Lemaire M."/>
            <person name="Lesur I."/>
            <person name="Ma L."/>
            <person name="Muller H."/>
            <person name="Nicaud J.M."/>
            <person name="Nikolski M."/>
            <person name="Oztas S."/>
            <person name="Ozier-Kalogeropoulos O."/>
            <person name="Pellenz S."/>
            <person name="Potier S."/>
            <person name="Richard G.F."/>
            <person name="Straub M.L."/>
            <person name="Suleau A."/>
            <person name="Swennene D."/>
            <person name="Tekaia F."/>
            <person name="Wesolowski-Louvel M."/>
            <person name="Westhof E."/>
            <person name="Wirth B."/>
            <person name="Zeniou-Meyer M."/>
            <person name="Zivanovic I."/>
            <person name="Bolotin-Fukuhara M."/>
            <person name="Thierry A."/>
            <person name="Bouchier C."/>
            <person name="Caudron B."/>
            <person name="Scarpelli C."/>
            <person name="Gaillardin C."/>
            <person name="Weissenbach J."/>
            <person name="Wincker P."/>
            <person name="Souciet J.L."/>
        </authorList>
    </citation>
    <scope>NUCLEOTIDE SEQUENCE [LARGE SCALE GENOMIC DNA]</scope>
    <source>
        <strain evidence="12">ATCC 36239 / CBS 767 / BCRC 21394 / JCM 1990 / NBRC 0083 / IGC 2968</strain>
    </source>
</reference>
<dbReference type="OrthoDB" id="4008582at2759"/>
<evidence type="ECO:0000256" key="7">
    <source>
        <dbReference type="ARBA" id="ARBA00022927"/>
    </source>
</evidence>
<dbReference type="InParanoid" id="Q6BV73"/>
<evidence type="ECO:0000313" key="11">
    <source>
        <dbReference type="EMBL" id="CAG85946.2"/>
    </source>
</evidence>
<evidence type="ECO:0000256" key="8">
    <source>
        <dbReference type="ARBA" id="ARBA00022989"/>
    </source>
</evidence>
<proteinExistence type="inferred from homology"/>
<gene>
    <name evidence="11" type="ordered locus">DEHA2C04818g</name>
</gene>
<name>Q6BV73_DEBHA</name>
<dbReference type="GO" id="GO:0031201">
    <property type="term" value="C:SNARE complex"/>
    <property type="evidence" value="ECO:0007669"/>
    <property type="project" value="TreeGrafter"/>
</dbReference>
<dbReference type="VEuPathDB" id="FungiDB:DEHA2C04818g"/>
<keyword evidence="5" id="KW-0256">Endoplasmic reticulum</keyword>
<keyword evidence="12" id="KW-1185">Reference proteome</keyword>
<dbReference type="Proteomes" id="UP000000599">
    <property type="component" value="Chromosome C"/>
</dbReference>
<accession>Q6BV73</accession>
<dbReference type="OMA" id="YHESIQD"/>
<evidence type="ECO:0000256" key="9">
    <source>
        <dbReference type="ARBA" id="ARBA00023136"/>
    </source>
</evidence>
<dbReference type="GO" id="GO:0005789">
    <property type="term" value="C:endoplasmic reticulum membrane"/>
    <property type="evidence" value="ECO:0007669"/>
    <property type="project" value="UniProtKB-SubCell"/>
</dbReference>
<dbReference type="GO" id="GO:0015031">
    <property type="term" value="P:protein transport"/>
    <property type="evidence" value="ECO:0007669"/>
    <property type="project" value="UniProtKB-KW"/>
</dbReference>
<feature type="transmembrane region" description="Helical" evidence="10">
    <location>
        <begin position="239"/>
        <end position="262"/>
    </location>
</feature>
<dbReference type="STRING" id="284592.Q6BV73"/>
<keyword evidence="6" id="KW-0931">ER-Golgi transport</keyword>
<keyword evidence="4 10" id="KW-0812">Transmembrane</keyword>
<evidence type="ECO:0000256" key="6">
    <source>
        <dbReference type="ARBA" id="ARBA00022892"/>
    </source>
</evidence>
<keyword evidence="9 10" id="KW-0472">Membrane</keyword>
<dbReference type="PANTHER" id="PTHR13050">
    <property type="entry name" value="USE1-LIKE PROTEIN"/>
    <property type="match status" value="1"/>
</dbReference>
<evidence type="ECO:0000256" key="10">
    <source>
        <dbReference type="SAM" id="Phobius"/>
    </source>
</evidence>
<dbReference type="eggNOG" id="KOG2678">
    <property type="taxonomic scope" value="Eukaryota"/>
</dbReference>
<dbReference type="FunCoup" id="Q6BV73">
    <property type="interactions" value="157"/>
</dbReference>
<organism evidence="11 12">
    <name type="scientific">Debaryomyces hansenii (strain ATCC 36239 / CBS 767 / BCRC 21394 / JCM 1990 / NBRC 0083 / IGC 2968)</name>
    <name type="common">Yeast</name>
    <name type="synonym">Torulaspora hansenii</name>
    <dbReference type="NCBI Taxonomy" id="284592"/>
    <lineage>
        <taxon>Eukaryota</taxon>
        <taxon>Fungi</taxon>
        <taxon>Dikarya</taxon>
        <taxon>Ascomycota</taxon>
        <taxon>Saccharomycotina</taxon>
        <taxon>Pichiomycetes</taxon>
        <taxon>Debaryomycetaceae</taxon>
        <taxon>Debaryomyces</taxon>
    </lineage>
</organism>
<evidence type="ECO:0000256" key="4">
    <source>
        <dbReference type="ARBA" id="ARBA00022692"/>
    </source>
</evidence>
<keyword evidence="7" id="KW-0653">Protein transport</keyword>
<comment type="similarity">
    <text evidence="2">Belongs to the USE1 family.</text>
</comment>
<sequence>MSIPSSIKVIDGIVDQYREEISQLDIPDFTTPSSSYKNPAVSPYVNEFKLNRIINDIPSIKLQLNKYKGNKTYQDVSEKILSLQSLLDEKSYINDKLIRIWVSSNTVTGLTDNANETAEDKTTYDEAIELNDDEENLVSLRKRLLSGGTHTSLDDTTNNKPSIDKANNYHESIQEDILSELTGFAASLKQSAVTLSSKLLDDNIILNKTGDNLMKNETLMKSVGNNLNNYVTNKSGGKISFWFLLKILLASFVLFFAMVVLIKIFPKM</sequence>
<dbReference type="EMBL" id="CR382135">
    <property type="protein sequence ID" value="CAG85946.2"/>
    <property type="molecule type" value="Genomic_DNA"/>
</dbReference>
<evidence type="ECO:0000256" key="2">
    <source>
        <dbReference type="ARBA" id="ARBA00007891"/>
    </source>
</evidence>
<protein>
    <submittedName>
        <fullName evidence="11">DEHA2C04818p</fullName>
    </submittedName>
</protein>
<dbReference type="AlphaFoldDB" id="Q6BV73"/>
<dbReference type="GeneID" id="2900674"/>
<evidence type="ECO:0000256" key="1">
    <source>
        <dbReference type="ARBA" id="ARBA00004163"/>
    </source>
</evidence>
<evidence type="ECO:0000256" key="5">
    <source>
        <dbReference type="ARBA" id="ARBA00022824"/>
    </source>
</evidence>
<dbReference type="PANTHER" id="PTHR13050:SF7">
    <property type="entry name" value="VESICLE TRANSPORT PROTEIN USE1"/>
    <property type="match status" value="1"/>
</dbReference>
<dbReference type="GO" id="GO:0006890">
    <property type="term" value="P:retrograde vesicle-mediated transport, Golgi to endoplasmic reticulum"/>
    <property type="evidence" value="ECO:0007669"/>
    <property type="project" value="TreeGrafter"/>
</dbReference>
<dbReference type="Pfam" id="PF09753">
    <property type="entry name" value="Use1"/>
    <property type="match status" value="1"/>
</dbReference>
<dbReference type="HOGENOM" id="CLU_093900_0_0_1"/>
<comment type="subcellular location">
    <subcellularLocation>
        <location evidence="1">Endoplasmic reticulum membrane</location>
        <topology evidence="1">Single-pass type IV membrane protein</topology>
    </subcellularLocation>
</comment>
<dbReference type="KEGG" id="dha:DEHA2C04818g"/>
<dbReference type="InterPro" id="IPR019150">
    <property type="entry name" value="Vesicle_transport_protein_Use1"/>
</dbReference>
<dbReference type="GO" id="GO:0005484">
    <property type="term" value="F:SNAP receptor activity"/>
    <property type="evidence" value="ECO:0007669"/>
    <property type="project" value="TreeGrafter"/>
</dbReference>
<evidence type="ECO:0000313" key="12">
    <source>
        <dbReference type="Proteomes" id="UP000000599"/>
    </source>
</evidence>
<keyword evidence="3" id="KW-0813">Transport</keyword>
<keyword evidence="8 10" id="KW-1133">Transmembrane helix</keyword>